<evidence type="ECO:0000313" key="10">
    <source>
        <dbReference type="EMBL" id="KAF8684252.1"/>
    </source>
</evidence>
<gene>
    <name evidence="10" type="ORF">RHS04_01496</name>
</gene>
<name>A0A8H7HEY2_9AGAM</name>
<keyword evidence="6" id="KW-0560">Oxidoreductase</keyword>
<dbReference type="InterPro" id="IPR036396">
    <property type="entry name" value="Cyt_P450_sf"/>
</dbReference>
<keyword evidence="4 9" id="KW-0349">Heme</keyword>
<sequence>MSDISPLVVAAILAALVLLIHFVHSWLLPKPISGIPHNSIASIWGDIPSITKAIKDDKKTFSDYVADVVAEHGPILQILIGRHPMVVISDRKEMERILLGGKCTDQSKRANEIFATVVPTGQIALPTNETWKRHRRLTGPSMSRRYLERMSGRIASAANDMARLWDAKIRVVGSAAFDADLDLQLATMDAIVNITMGSPLGCVETAYNALSAEVIQSNGIVHLPQFDLPPLHEALRAMMESIERASGSPFPMLSARLFTYTSPVWRKQYKLLSSFLSNAISCSREREAILGNKGEGLATDADCVLDMIIQREAREGAEAFGKGEMLDELMTYVFAGQDTTAASLGWLVKFLPQDPEIQLRLHNEVCNVFGPGTESDEFLDFNLLDDHIRVPILEAVVAETLRCAGVASLTGRELTQDEIILDRVVPKGTQLMFTTSLMSTNQPEWGPDAKKWRPSRWLTPEGAFNRSAGTSIPFGLGQRSCFGQRLAVLQVKMFVATMSRAFFFKPVPSEVDVWRDIPAISRAGKNGDGLFADFVAHTVSIHGPISQVRFTPATGKNDTAHLRYTRLYKILLGWHRLVIVNDKAEMERIILREKITDTSARLRSVFATVLPNSQISLPANEIWKKHRRLSGPSMSRRYLERMSERIAAGANDLVGLWQAKYTLVGCSAFDPVLDFHLATMDGIVNVTLGHSIGCMKHAYDALPSSVQYPSSVVHFPPVDPPLLYKSGKFIVKEVERSLQSPFPREGREGEEAFGKENLLDELIMYILAGQDSTAVSLSWLFKYLSTNANVQRQLHDEMCAVFGPSEESNNLDFDLLDNSERVPILESVVAETMRCAGVAAIIARDRERQLRVLIPTSDIVLFSVLQDEVILGRHVPKGAQLMFTTKLMSQSETEWGPDAKAWQPNRWLNSDGAFNRLAGPSIPFGAGQRSCFGQRLAVSYP</sequence>
<comment type="pathway">
    <text evidence="2">Secondary metabolite biosynthesis.</text>
</comment>
<evidence type="ECO:0000256" key="2">
    <source>
        <dbReference type="ARBA" id="ARBA00005179"/>
    </source>
</evidence>
<comment type="cofactor">
    <cofactor evidence="1 9">
        <name>heme</name>
        <dbReference type="ChEBI" id="CHEBI:30413"/>
    </cofactor>
</comment>
<reference evidence="10" key="1">
    <citation type="submission" date="2020-09" db="EMBL/GenBank/DDBJ databases">
        <title>Comparative genome analyses of four rice-infecting Rhizoctonia solani isolates reveal extensive enrichment of homogalacturonan modification genes.</title>
        <authorList>
            <person name="Lee D.-Y."/>
            <person name="Jeon J."/>
            <person name="Kim K.-T."/>
            <person name="Cheong K."/>
            <person name="Song H."/>
            <person name="Choi G."/>
            <person name="Ko J."/>
            <person name="Opiyo S.O."/>
            <person name="Zuo S."/>
            <person name="Madhav S."/>
            <person name="Lee Y.-H."/>
            <person name="Wang G.-L."/>
        </authorList>
    </citation>
    <scope>NUCLEOTIDE SEQUENCE</scope>
    <source>
        <strain evidence="10">AG1-IA YN-7</strain>
    </source>
</reference>
<proteinExistence type="inferred from homology"/>
<keyword evidence="8" id="KW-0503">Monooxygenase</keyword>
<evidence type="ECO:0000256" key="9">
    <source>
        <dbReference type="PIRSR" id="PIRSR602401-1"/>
    </source>
</evidence>
<accession>A0A8H7HEY2</accession>
<evidence type="ECO:0000256" key="1">
    <source>
        <dbReference type="ARBA" id="ARBA00001971"/>
    </source>
</evidence>
<dbReference type="PROSITE" id="PS00086">
    <property type="entry name" value="CYTOCHROME_P450"/>
    <property type="match status" value="2"/>
</dbReference>
<organism evidence="10 11">
    <name type="scientific">Rhizoctonia solani</name>
    <dbReference type="NCBI Taxonomy" id="456999"/>
    <lineage>
        <taxon>Eukaryota</taxon>
        <taxon>Fungi</taxon>
        <taxon>Dikarya</taxon>
        <taxon>Basidiomycota</taxon>
        <taxon>Agaricomycotina</taxon>
        <taxon>Agaricomycetes</taxon>
        <taxon>Cantharellales</taxon>
        <taxon>Ceratobasidiaceae</taxon>
        <taxon>Rhizoctonia</taxon>
    </lineage>
</organism>
<evidence type="ECO:0000313" key="11">
    <source>
        <dbReference type="Proteomes" id="UP000650582"/>
    </source>
</evidence>
<evidence type="ECO:0000256" key="5">
    <source>
        <dbReference type="ARBA" id="ARBA00022723"/>
    </source>
</evidence>
<comment type="caution">
    <text evidence="10">The sequence shown here is derived from an EMBL/GenBank/DDBJ whole genome shotgun (WGS) entry which is preliminary data.</text>
</comment>
<dbReference type="PANTHER" id="PTHR24305">
    <property type="entry name" value="CYTOCHROME P450"/>
    <property type="match status" value="1"/>
</dbReference>
<dbReference type="PRINTS" id="PR00463">
    <property type="entry name" value="EP450I"/>
</dbReference>
<evidence type="ECO:0000256" key="6">
    <source>
        <dbReference type="ARBA" id="ARBA00023002"/>
    </source>
</evidence>
<evidence type="ECO:0000256" key="4">
    <source>
        <dbReference type="ARBA" id="ARBA00022617"/>
    </source>
</evidence>
<dbReference type="EMBL" id="JACYCC010000033">
    <property type="protein sequence ID" value="KAF8684252.1"/>
    <property type="molecule type" value="Genomic_DNA"/>
</dbReference>
<dbReference type="Gene3D" id="1.10.630.10">
    <property type="entry name" value="Cytochrome P450"/>
    <property type="match status" value="2"/>
</dbReference>
<evidence type="ECO:0000256" key="3">
    <source>
        <dbReference type="ARBA" id="ARBA00010617"/>
    </source>
</evidence>
<dbReference type="Proteomes" id="UP000650582">
    <property type="component" value="Unassembled WGS sequence"/>
</dbReference>
<evidence type="ECO:0000256" key="8">
    <source>
        <dbReference type="ARBA" id="ARBA00023033"/>
    </source>
</evidence>
<dbReference type="AlphaFoldDB" id="A0A8H7HEY2"/>
<dbReference type="SUPFAM" id="SSF48264">
    <property type="entry name" value="Cytochrome P450"/>
    <property type="match status" value="2"/>
</dbReference>
<comment type="similarity">
    <text evidence="3">Belongs to the cytochrome P450 family.</text>
</comment>
<keyword evidence="7 9" id="KW-0408">Iron</keyword>
<dbReference type="Pfam" id="PF00067">
    <property type="entry name" value="p450"/>
    <property type="match status" value="3"/>
</dbReference>
<protein>
    <submittedName>
        <fullName evidence="10">Cytochrome P450</fullName>
    </submittedName>
</protein>
<dbReference type="GO" id="GO:0005506">
    <property type="term" value="F:iron ion binding"/>
    <property type="evidence" value="ECO:0007669"/>
    <property type="project" value="InterPro"/>
</dbReference>
<dbReference type="GO" id="GO:0004497">
    <property type="term" value="F:monooxygenase activity"/>
    <property type="evidence" value="ECO:0007669"/>
    <property type="project" value="UniProtKB-KW"/>
</dbReference>
<dbReference type="InterPro" id="IPR001128">
    <property type="entry name" value="Cyt_P450"/>
</dbReference>
<dbReference type="PANTHER" id="PTHR24305:SF166">
    <property type="entry name" value="CYTOCHROME P450 12A4, MITOCHONDRIAL-RELATED"/>
    <property type="match status" value="1"/>
</dbReference>
<feature type="binding site" description="axial binding residue" evidence="9">
    <location>
        <position position="481"/>
    </location>
    <ligand>
        <name>heme</name>
        <dbReference type="ChEBI" id="CHEBI:30413"/>
    </ligand>
    <ligandPart>
        <name>Fe</name>
        <dbReference type="ChEBI" id="CHEBI:18248"/>
    </ligandPart>
</feature>
<dbReference type="GO" id="GO:0020037">
    <property type="term" value="F:heme binding"/>
    <property type="evidence" value="ECO:0007669"/>
    <property type="project" value="InterPro"/>
</dbReference>
<dbReference type="GO" id="GO:0016705">
    <property type="term" value="F:oxidoreductase activity, acting on paired donors, with incorporation or reduction of molecular oxygen"/>
    <property type="evidence" value="ECO:0007669"/>
    <property type="project" value="InterPro"/>
</dbReference>
<evidence type="ECO:0000256" key="7">
    <source>
        <dbReference type="ARBA" id="ARBA00023004"/>
    </source>
</evidence>
<dbReference type="InterPro" id="IPR002401">
    <property type="entry name" value="Cyt_P450_E_grp-I"/>
</dbReference>
<dbReference type="InterPro" id="IPR017972">
    <property type="entry name" value="Cyt_P450_CS"/>
</dbReference>
<keyword evidence="5 9" id="KW-0479">Metal-binding</keyword>
<dbReference type="PRINTS" id="PR00385">
    <property type="entry name" value="P450"/>
</dbReference>
<dbReference type="InterPro" id="IPR050121">
    <property type="entry name" value="Cytochrome_P450_monoxygenase"/>
</dbReference>